<sequence length="215" mass="25794">MEKVFEEIERRIKRLEAEIELAEKRLKLLEETGAAYKYQIWEKRESYLEYYLVFAVIWIMMGLMLVLYIKNKYVQRITPPLTPYLILALVLIFLPLIYMLWDFMHKEEIENSLEYLNKKEKNAQIVLNEFYRPLKEALEKGDEEKLCYIADNLLTSPRLAKAIEETNEGDPKVMAYALYLYLNRDKDIKDEIEKTVKILRNKPLKVLLSFLLERD</sequence>
<dbReference type="AlphaFoldDB" id="W0I7K6"/>
<evidence type="ECO:0000313" key="4">
    <source>
        <dbReference type="Proteomes" id="UP000019027"/>
    </source>
</evidence>
<evidence type="ECO:0000256" key="1">
    <source>
        <dbReference type="SAM" id="Coils"/>
    </source>
</evidence>
<dbReference type="OrthoDB" id="102388at2157"/>
<keyword evidence="2" id="KW-0472">Membrane</keyword>
<feature type="transmembrane region" description="Helical" evidence="2">
    <location>
        <begin position="81"/>
        <end position="101"/>
    </location>
</feature>
<dbReference type="STRING" id="582419.TES1_1359"/>
<organism evidence="3 4">
    <name type="scientific">Thermococcus paralvinellae</name>
    <dbReference type="NCBI Taxonomy" id="582419"/>
    <lineage>
        <taxon>Archaea</taxon>
        <taxon>Methanobacteriati</taxon>
        <taxon>Methanobacteriota</taxon>
        <taxon>Thermococci</taxon>
        <taxon>Thermococcales</taxon>
        <taxon>Thermococcaceae</taxon>
        <taxon>Thermococcus</taxon>
    </lineage>
</organism>
<keyword evidence="1" id="KW-0175">Coiled coil</keyword>
<evidence type="ECO:0000313" key="3">
    <source>
        <dbReference type="EMBL" id="AHF80737.1"/>
    </source>
</evidence>
<feature type="transmembrane region" description="Helical" evidence="2">
    <location>
        <begin position="50"/>
        <end position="69"/>
    </location>
</feature>
<dbReference type="Proteomes" id="UP000019027">
    <property type="component" value="Chromosome"/>
</dbReference>
<proteinExistence type="predicted"/>
<dbReference type="EMBL" id="CP006965">
    <property type="protein sequence ID" value="AHF80737.1"/>
    <property type="molecule type" value="Genomic_DNA"/>
</dbReference>
<dbReference type="HOGENOM" id="CLU_113599_0_0_2"/>
<feature type="coiled-coil region" evidence="1">
    <location>
        <begin position="5"/>
        <end position="32"/>
    </location>
</feature>
<keyword evidence="4" id="KW-1185">Reference proteome</keyword>
<name>W0I7K6_9EURY</name>
<keyword evidence="2" id="KW-0812">Transmembrane</keyword>
<accession>W0I7K6</accession>
<reference evidence="3 4" key="1">
    <citation type="journal article" date="2014" name="Int. J. Syst. Evol. Microbiol.">
        <title>Thermococcus paralvinellae sp. nov. and Thermococcus cleftensis sp. nov. of hyperthermophilic heterotrophs from deep-sea hydrothermal vents.</title>
        <authorList>
            <person name="Hensley S.A."/>
            <person name="Jung J.H."/>
            <person name="Park C.S."/>
            <person name="Holden J.F."/>
        </authorList>
    </citation>
    <scope>NUCLEOTIDE SEQUENCE [LARGE SCALE GENOMIC DNA]</scope>
    <source>
        <strain evidence="3 4">ES1</strain>
    </source>
</reference>
<gene>
    <name evidence="3" type="ORF">TES1_1359</name>
</gene>
<dbReference type="KEGG" id="ths:TES1_1359"/>
<keyword evidence="2" id="KW-1133">Transmembrane helix</keyword>
<protein>
    <submittedName>
        <fullName evidence="3">Uncharacterized protein</fullName>
    </submittedName>
</protein>
<evidence type="ECO:0000256" key="2">
    <source>
        <dbReference type="SAM" id="Phobius"/>
    </source>
</evidence>